<dbReference type="Proteomes" id="UP001595904">
    <property type="component" value="Unassembled WGS sequence"/>
</dbReference>
<organism evidence="2 3">
    <name type="scientific">Steroidobacter flavus</name>
    <dbReference type="NCBI Taxonomy" id="1842136"/>
    <lineage>
        <taxon>Bacteria</taxon>
        <taxon>Pseudomonadati</taxon>
        <taxon>Pseudomonadota</taxon>
        <taxon>Gammaproteobacteria</taxon>
        <taxon>Steroidobacterales</taxon>
        <taxon>Steroidobacteraceae</taxon>
        <taxon>Steroidobacter</taxon>
    </lineage>
</organism>
<evidence type="ECO:0000313" key="2">
    <source>
        <dbReference type="EMBL" id="MFC4314442.1"/>
    </source>
</evidence>
<dbReference type="SUPFAM" id="SSF103515">
    <property type="entry name" value="Autotransporter"/>
    <property type="match status" value="1"/>
</dbReference>
<dbReference type="RefSeq" id="WP_380605618.1">
    <property type="nucleotide sequence ID" value="NZ_JBHSDU010000015.1"/>
</dbReference>
<gene>
    <name evidence="2" type="ORF">ACFPN2_35580</name>
</gene>
<evidence type="ECO:0000313" key="3">
    <source>
        <dbReference type="Proteomes" id="UP001595904"/>
    </source>
</evidence>
<dbReference type="SMART" id="SM00869">
    <property type="entry name" value="Autotransporter"/>
    <property type="match status" value="1"/>
</dbReference>
<accession>A0ABV8T5C6</accession>
<dbReference type="InterPro" id="IPR036709">
    <property type="entry name" value="Autotransporte_beta_dom_sf"/>
</dbReference>
<dbReference type="EMBL" id="JBHSDU010000015">
    <property type="protein sequence ID" value="MFC4314442.1"/>
    <property type="molecule type" value="Genomic_DNA"/>
</dbReference>
<protein>
    <recommendedName>
        <fullName evidence="1">Autotransporter domain-containing protein</fullName>
    </recommendedName>
</protein>
<dbReference type="InterPro" id="IPR005546">
    <property type="entry name" value="Autotransporte_beta"/>
</dbReference>
<sequence>MRVKQMAAIVKAPAERTVRASHLLRNSVHAVLATCALVSVPKPAGAAPDPCSNVGGVIFCTGNQSDGIYDEWNSYLYVYGLTQQVRPDPGNIGIILYRTNYTNPLTVFWDGSQSLWTENAHSLYVRNYFEPFLNGRAGNVNVITNGGEIYTEGNARYDSIFAQSYGQESSLDLPVHGGDVVVNNRSHLVNSAWYGNGIFAHSWATYSGLGGNVNVISNGTIETYGSSLSHAIWALSEGGYGANGSSGLSGSSGLPGGDGGNVRVEGSGWLSTSGAYSHAILAISRGGIGGSGGDGWVANAGNGVFGGSAGTVTVDGSWNITTNNFYSAGIFAESLGGEGGEGGEGYTFGSGGDGGGSGNASTVTVISRGNIFTGGDYSQGIFAHSVGGFAGGGGNSYGVIGYGGSGQSAGYGGEVHVTSLGTIDTRGWYSHGIVAQSIGGGGGAGGDGGGIVSVGGGGAAGGNGNAVTVTNGGDITVTGVGSRGIFAQSIGGGGGDGGDAGAIVAVGGAGSGTSDGGTVTVDNTADISSRAHAIYAESVGGGGGNGGSSTGWFAVGGGGGSGGDAQAVIVRSHGALTTTEDNASAIFAHSVGGGGGNGGASVAAGAFGSVAIGGSGEHGGDGSTVYVLSDTGAITTGTIDATTGAVTGHNSSGIYAQSIGGGGGNGGFAFSGAIGVGVSAAIAVGGEADEGGDGQSVTVDNASSITTHGNDAHAIFAESIGGGGGNGGFAIAVSGSDSVALAAAVGGGGAGGGEANTVDVNTSGVNLSTYGERSYGVLAQSVGGGGGNGGFAVSVAVSSGLGAALAVGGNGDTGGLARDVTVDSSSNITTRGIDSHGLFAQSLGGGGGSGGFSVAGSLSLGSTAQLALGGSGDGGGSAGNVTVGVDRATTGTIRTSGNNSYGLLAQSVGGGGGSGGFSVAGSIAMGSSATLALGGGSGGGGNSGVVTVRTANDVYTGGNDSHGIFAQSLGGGGGNGGFAVSGSISVGGTNGNVGAAIGGDGAGGGSAQNVTVESSGTTIQTSGQRSYGLVAQSVGGGGGDGGFAVAGSITQGATATFAMGGDGSGGGMGRDVHVESSTSITTFGNESHGLFAQSLGGGGGSGGFAVAGSITAGAAINLSLGGDGAGGGSAGAVNVGTDRATTGTIRTSGDGAYGLLAQSIGGGGGSGGFSVAGSITQSASAQFSMGGGGSTGGNAGAVNVNTANAVVTLGDDAHGIFAQSLGGGGGNGGFSVTGSISANSGAVGASIGGDGAGGGDAQTVDLTSRGAYVQTTGDRSYGLVAQSVGGGGGDGGFSVGASITNAPSATFSMGGSGDGGGIGRDVTVLSSTAITTFGNEAHGMFVQSLGGGGGSGGFSVAGSMSVDGAVNASVGGSGGSGGGAGHVIAGMIGDALTGDINTWGDRSYGILAQSVGGGGGDGGFSVAGSISRGASGRFSLGGSGDEGADGQAVDVVSENSIITRGAESHAIFAQSVGGGGGSGGFSVAGGISTQNGSVGLSIGGFGDGGGNANNVTVSSANARLTTGGDRAHGIFAQSLGGGGGNGGFSVAGGINRTNSVNVSIGGFGDRGGNAGSVAVHSTSDILTFGDDSHGIFAESLGGGGGDGGFSVAGSLFSNDQANPAVNVSIGGFGDGGGNAGAVSVGEEDAYVEGVIDTYGDRSYGIFAQSMGGGGGNGGFSVAGGFTKSPSVSLSVGGSGGTASHGNLVDVYTEAAVTTRGDGSHAIFAQSLGGGGGNGGFSIAGSGTTDVVAMSASLGGLGGGGGHGEHVNVTNDGALTTLGDYAYGIFAESIGGGGGSGGFSVAGSFSRPASRPAGPNATKNLDFSVGGQGGAGDAGGDVDVTNGGRIETSGIGSHAIVAHSVGGGGGDGGFAAAGALSLGNSQQQNTSANISVSVGGFGGEGDIGGQVSVLNTNAIITRGDEARGIYAYSVGGGGGDGGMATSIDVGIGASSRGGTVNLAVAVGGHGGDGDDGGNVLVDNQSTIDTSGDLSDGIYAHSVGGGGGDGGNARSFSLLLKQGGGDGAVDQPPNTSVQTAIGGFGGTANNGGEVTVLNTSAITTTGALSRGIVAQSIGGGGGSGGQGVKGFNNEIVDALTILNKVKTMRDWSVMVGGDGGSSGDGRAVEVTNSGRIETSGFASTAIFAQSVGGGGGEAQNFAAGTGDGGRAKTGLKAKAGIGGAGGAAGNGAEVTVTNSGELITHGDDAIGIFAQSIGGGGGVSGNVDRGLSSGAYGTPKLNVGIGLAFVRDGGGGGDGGNVIVTNSSNITTDGAGAYGIYAQSVAGGGGYAGGDGNDFIPGGGVSQRLFSGSVGASGTAGTVTVTQTGNITTQGENAHAIVAQSAAGQDFGRDITISVNGAIQALAADADGIFAHSKGDQGNGNISITIAGGGVRGGAEGAAVRFTDGANNTLVNRGELGDKTLLTLQAIAGGDYNEAVDNYGTLAGNFDLGAGSNSFFNRERSLLISGATLNVGTGTLTNSGTWSPGDVGVIASTTLNGNFVQTTTGRLLLDFDPAALTADRISLGAGNLATLRGTVSINPVTANPFTPGTTRTVLFTAPDTFDISGLGLDFQDSAVTKYALIQGSTPSGETALMLQMTTNFMPSNAADLTANQYEAAKYLNAVQSAGGSAELYDTVLTIASAPTEVMLTQMYDLLTPDSYIVAQAAPAYDSLRFSDAMLSCKQFDGEHRFVDEGECGWMNLTDSERTEDATRERLSADQRTESLSGGLQRALNDRWHLGVGFSLDDTEIAVGRDRTFGSVQHATGDGVQLGAVLKGNFGGSTFSASLAAGHTEFEVKRGSFNGDGFTEANTEYATHAIAGHLRYGYALEGKNAYLRPIIDLGYTHLRRDGFTEQGSGATNLSVEGQSDDLITLQPALEFGGEVRLPKGSRMRGWARAGMTHLLSGENVDVTARIASAPFDVAPMTFTQQLDTKSTDYSIGLDLLSVSGATLRLMYSESKSDHARTETGSLKMSMSF</sequence>
<keyword evidence="3" id="KW-1185">Reference proteome</keyword>
<reference evidence="3" key="1">
    <citation type="journal article" date="2019" name="Int. J. Syst. Evol. Microbiol.">
        <title>The Global Catalogue of Microorganisms (GCM) 10K type strain sequencing project: providing services to taxonomists for standard genome sequencing and annotation.</title>
        <authorList>
            <consortium name="The Broad Institute Genomics Platform"/>
            <consortium name="The Broad Institute Genome Sequencing Center for Infectious Disease"/>
            <person name="Wu L."/>
            <person name="Ma J."/>
        </authorList>
    </citation>
    <scope>NUCLEOTIDE SEQUENCE [LARGE SCALE GENOMIC DNA]</scope>
    <source>
        <strain evidence="3">CGMCC 1.10759</strain>
    </source>
</reference>
<feature type="domain" description="Autotransporter" evidence="1">
    <location>
        <begin position="2687"/>
        <end position="2973"/>
    </location>
</feature>
<comment type="caution">
    <text evidence="2">The sequence shown here is derived from an EMBL/GenBank/DDBJ whole genome shotgun (WGS) entry which is preliminary data.</text>
</comment>
<proteinExistence type="predicted"/>
<dbReference type="PROSITE" id="PS51208">
    <property type="entry name" value="AUTOTRANSPORTER"/>
    <property type="match status" value="1"/>
</dbReference>
<evidence type="ECO:0000259" key="1">
    <source>
        <dbReference type="PROSITE" id="PS51208"/>
    </source>
</evidence>
<name>A0ABV8T5C6_9GAMM</name>